<evidence type="ECO:0000256" key="1">
    <source>
        <dbReference type="SAM" id="MobiDB-lite"/>
    </source>
</evidence>
<dbReference type="RefSeq" id="XP_005717428.1">
    <property type="nucleotide sequence ID" value="XM_005717371.1"/>
</dbReference>
<dbReference type="KEGG" id="ccp:CHC_T00005705001"/>
<reference evidence="3" key="1">
    <citation type="journal article" date="2013" name="Proc. Natl. Acad. Sci. U.S.A.">
        <title>Genome structure and metabolic features in the red seaweed Chondrus crispus shed light on evolution of the Archaeplastida.</title>
        <authorList>
            <person name="Collen J."/>
            <person name="Porcel B."/>
            <person name="Carre W."/>
            <person name="Ball S.G."/>
            <person name="Chaparro C."/>
            <person name="Tonon T."/>
            <person name="Barbeyron T."/>
            <person name="Michel G."/>
            <person name="Noel B."/>
            <person name="Valentin K."/>
            <person name="Elias M."/>
            <person name="Artiguenave F."/>
            <person name="Arun A."/>
            <person name="Aury J.M."/>
            <person name="Barbosa-Neto J.F."/>
            <person name="Bothwell J.H."/>
            <person name="Bouget F.Y."/>
            <person name="Brillet L."/>
            <person name="Cabello-Hurtado F."/>
            <person name="Capella-Gutierrez S."/>
            <person name="Charrier B."/>
            <person name="Cladiere L."/>
            <person name="Cock J.M."/>
            <person name="Coelho S.M."/>
            <person name="Colleoni C."/>
            <person name="Czjzek M."/>
            <person name="Da Silva C."/>
            <person name="Delage L."/>
            <person name="Denoeud F."/>
            <person name="Deschamps P."/>
            <person name="Dittami S.M."/>
            <person name="Gabaldon T."/>
            <person name="Gachon C.M."/>
            <person name="Groisillier A."/>
            <person name="Herve C."/>
            <person name="Jabbari K."/>
            <person name="Katinka M."/>
            <person name="Kloareg B."/>
            <person name="Kowalczyk N."/>
            <person name="Labadie K."/>
            <person name="Leblanc C."/>
            <person name="Lopez P.J."/>
            <person name="McLachlan D.H."/>
            <person name="Meslet-Cladiere L."/>
            <person name="Moustafa A."/>
            <person name="Nehr Z."/>
            <person name="Nyvall Collen P."/>
            <person name="Panaud O."/>
            <person name="Partensky F."/>
            <person name="Poulain J."/>
            <person name="Rensing S.A."/>
            <person name="Rousvoal S."/>
            <person name="Samson G."/>
            <person name="Symeonidi A."/>
            <person name="Weissenbach J."/>
            <person name="Zambounis A."/>
            <person name="Wincker P."/>
            <person name="Boyen C."/>
        </authorList>
    </citation>
    <scope>NUCLEOTIDE SEQUENCE [LARGE SCALE GENOMIC DNA]</scope>
    <source>
        <strain evidence="3">cv. Stackhouse</strain>
    </source>
</reference>
<evidence type="ECO:0000313" key="2">
    <source>
        <dbReference type="EMBL" id="CDF37557.1"/>
    </source>
</evidence>
<organism evidence="2 3">
    <name type="scientific">Chondrus crispus</name>
    <name type="common">Carrageen Irish moss</name>
    <name type="synonym">Polymorpha crispa</name>
    <dbReference type="NCBI Taxonomy" id="2769"/>
    <lineage>
        <taxon>Eukaryota</taxon>
        <taxon>Rhodophyta</taxon>
        <taxon>Florideophyceae</taxon>
        <taxon>Rhodymeniophycidae</taxon>
        <taxon>Gigartinales</taxon>
        <taxon>Gigartinaceae</taxon>
        <taxon>Chondrus</taxon>
    </lineage>
</organism>
<dbReference type="GeneID" id="17325142"/>
<evidence type="ECO:0000313" key="3">
    <source>
        <dbReference type="Proteomes" id="UP000012073"/>
    </source>
</evidence>
<accession>R7QGB2</accession>
<dbReference type="Proteomes" id="UP000012073">
    <property type="component" value="Unassembled WGS sequence"/>
</dbReference>
<dbReference type="Gramene" id="CDF37557">
    <property type="protein sequence ID" value="CDF37557"/>
    <property type="gene ID" value="CHC_T00005705001"/>
</dbReference>
<protein>
    <submittedName>
        <fullName evidence="2">Uncharacterized protein</fullName>
    </submittedName>
</protein>
<sequence>MARRNNRKLARARHDALLADEREHLDKRKTRAARRARAVSRRKVEAVLCSAFNSGFTVGEASSSAPKLGTPVTGEVVKDVKMKPVGSISKKGKGGNKKAKRRMKKILQRQSDRNAMVM</sequence>
<proteinExistence type="predicted"/>
<name>R7QGB2_CHOCR</name>
<gene>
    <name evidence="2" type="ORF">CHC_T00005705001</name>
</gene>
<dbReference type="AlphaFoldDB" id="R7QGB2"/>
<keyword evidence="3" id="KW-1185">Reference proteome</keyword>
<feature type="compositionally biased region" description="Basic residues" evidence="1">
    <location>
        <begin position="90"/>
        <end position="107"/>
    </location>
</feature>
<dbReference type="EMBL" id="HG001850">
    <property type="protein sequence ID" value="CDF37557.1"/>
    <property type="molecule type" value="Genomic_DNA"/>
</dbReference>
<feature type="region of interest" description="Disordered" evidence="1">
    <location>
        <begin position="83"/>
        <end position="118"/>
    </location>
</feature>